<proteinExistence type="predicted"/>
<accession>A0A6J6F688</accession>
<dbReference type="GO" id="GO:0006352">
    <property type="term" value="P:DNA-templated transcription initiation"/>
    <property type="evidence" value="ECO:0007669"/>
    <property type="project" value="InterPro"/>
</dbReference>
<dbReference type="GO" id="GO:0016987">
    <property type="term" value="F:sigma factor activity"/>
    <property type="evidence" value="ECO:0007669"/>
    <property type="project" value="InterPro"/>
</dbReference>
<dbReference type="Gene3D" id="1.10.10.10">
    <property type="entry name" value="Winged helix-like DNA-binding domain superfamily/Winged helix DNA-binding domain"/>
    <property type="match status" value="1"/>
</dbReference>
<reference evidence="2" key="1">
    <citation type="submission" date="2020-05" db="EMBL/GenBank/DDBJ databases">
        <authorList>
            <person name="Chiriac C."/>
            <person name="Salcher M."/>
            <person name="Ghai R."/>
            <person name="Kavagutti S V."/>
        </authorList>
    </citation>
    <scope>NUCLEOTIDE SEQUENCE</scope>
</reference>
<feature type="domain" description="RNA polymerase sigma factor 70 region 4 type 2" evidence="1">
    <location>
        <begin position="6"/>
        <end position="46"/>
    </location>
</feature>
<gene>
    <name evidence="2" type="ORF">UFOPK1775_00070</name>
</gene>
<dbReference type="GO" id="GO:0003677">
    <property type="term" value="F:DNA binding"/>
    <property type="evidence" value="ECO:0007669"/>
    <property type="project" value="InterPro"/>
</dbReference>
<dbReference type="InterPro" id="IPR013324">
    <property type="entry name" value="RNA_pol_sigma_r3/r4-like"/>
</dbReference>
<dbReference type="SUPFAM" id="SSF88659">
    <property type="entry name" value="Sigma3 and sigma4 domains of RNA polymerase sigma factors"/>
    <property type="match status" value="1"/>
</dbReference>
<dbReference type="Pfam" id="PF08281">
    <property type="entry name" value="Sigma70_r4_2"/>
    <property type="match status" value="1"/>
</dbReference>
<evidence type="ECO:0000313" key="2">
    <source>
        <dbReference type="EMBL" id="CAB4582374.1"/>
    </source>
</evidence>
<dbReference type="InterPro" id="IPR013249">
    <property type="entry name" value="RNA_pol_sigma70_r4_t2"/>
</dbReference>
<dbReference type="EMBL" id="CAEZUB010000003">
    <property type="protein sequence ID" value="CAB4582374.1"/>
    <property type="molecule type" value="Genomic_DNA"/>
</dbReference>
<name>A0A6J6F688_9ZZZZ</name>
<dbReference type="AlphaFoldDB" id="A0A6J6F688"/>
<protein>
    <submittedName>
        <fullName evidence="2">Unannotated protein</fullName>
    </submittedName>
</protein>
<evidence type="ECO:0000259" key="1">
    <source>
        <dbReference type="Pfam" id="PF08281"/>
    </source>
</evidence>
<dbReference type="InterPro" id="IPR036388">
    <property type="entry name" value="WH-like_DNA-bd_sf"/>
</dbReference>
<sequence>MNAPLSLADALAQLPEEERIILSLHYLRSMPSAQIAQLLGVPEKSVITVMASGKGRITALLGLS</sequence>
<organism evidence="2">
    <name type="scientific">freshwater metagenome</name>
    <dbReference type="NCBI Taxonomy" id="449393"/>
    <lineage>
        <taxon>unclassified sequences</taxon>
        <taxon>metagenomes</taxon>
        <taxon>ecological metagenomes</taxon>
    </lineage>
</organism>